<dbReference type="InterPro" id="IPR036641">
    <property type="entry name" value="HPT_dom_sf"/>
</dbReference>
<dbReference type="CDD" id="cd16916">
    <property type="entry name" value="HATPase_CheA-like"/>
    <property type="match status" value="1"/>
</dbReference>
<keyword evidence="12" id="KW-1185">Reference proteome</keyword>
<feature type="domain" description="HPt" evidence="10">
    <location>
        <begin position="1"/>
        <end position="105"/>
    </location>
</feature>
<dbReference type="Gene3D" id="1.20.120.160">
    <property type="entry name" value="HPT domain"/>
    <property type="match status" value="1"/>
</dbReference>
<dbReference type="EMBL" id="CP137852">
    <property type="protein sequence ID" value="WPB83798.1"/>
    <property type="molecule type" value="Genomic_DNA"/>
</dbReference>
<dbReference type="InterPro" id="IPR005467">
    <property type="entry name" value="His_kinase_dom"/>
</dbReference>
<evidence type="ECO:0000259" key="10">
    <source>
        <dbReference type="PROSITE" id="PS50894"/>
    </source>
</evidence>
<evidence type="ECO:0000256" key="4">
    <source>
        <dbReference type="ARBA" id="ARBA00022679"/>
    </source>
</evidence>
<name>A0ABZ0PEK8_9PROT</name>
<evidence type="ECO:0000256" key="3">
    <source>
        <dbReference type="ARBA" id="ARBA00022553"/>
    </source>
</evidence>
<dbReference type="RefSeq" id="WP_318647755.1">
    <property type="nucleotide sequence ID" value="NZ_CP137852.1"/>
</dbReference>
<dbReference type="SUPFAM" id="SSF47226">
    <property type="entry name" value="Histidine-containing phosphotransfer domain, HPT domain"/>
    <property type="match status" value="1"/>
</dbReference>
<keyword evidence="6" id="KW-0902">Two-component regulatory system</keyword>
<dbReference type="Pfam" id="PF01627">
    <property type="entry name" value="Hpt"/>
    <property type="match status" value="1"/>
</dbReference>
<evidence type="ECO:0000313" key="12">
    <source>
        <dbReference type="Proteomes" id="UP001305521"/>
    </source>
</evidence>
<dbReference type="Gene3D" id="2.30.30.40">
    <property type="entry name" value="SH3 Domains"/>
    <property type="match status" value="1"/>
</dbReference>
<dbReference type="InterPro" id="IPR008207">
    <property type="entry name" value="Sig_transdc_His_kin_Hpt_dom"/>
</dbReference>
<sequence>MTLLDNPLLAQFIPEARDLLEQAGSSLLELERRPGDPVVMNALFRAVHTLKGTSGLFEIAPVTRSLHAMEDLLGAAQAGRVMLTPALADVVLDTLDQTGRWVDSLASDGLLGGDAGAIAETLVHRLAELMGTKTKDAAAGLFLAPPPDWLARAGALPTDGLLAVTYTPDAHCFFRGEDPLGLVRQLPGLIWMDVEPLASWPDLEALDPYHSNLRYLALARCLPAEAAELFRYVPDQVCLAPLAGGAATRESEVWRAILAAQLRLLDAAPSPDPVAPGRLAAARAVARRALTTAGRPASLPEDVAGLRAALRAMLAPQESPTPIPPMPAADSMRVVAPAMLRVEQGKVDVLMNLIGELVVAKNALAWLARRAAEDELPPRQLAREIKDRHALFNRIAEDMQAAIMSVRMLPVDHVFQRFPRLVRDIARRLGKQVELHLDGTETEADKTVIEAMADPLIHMVRNSLDHGIEAPAERQAAGKPEHGILRLTAQQENDHVVIRVSDDGRGLDAVALRAKAVEKGLLEAERAATMTEEEAFHLIFLPGFSTAAAISDLSGRGVGMDVVRSTIERAGGRVRLSSRKGEGTTVEVALPLSMAITRIMTVACGERLFGVPMALVVETVRVPRRLVRRIGRSDVFVLRDRVVPLLRLSRLLDLPDPAGPQPEEEAILVVRLNGERLGIVVSTFQEVMETIVKPLEGVLVGLQGVTGTTLLGDGRVLLVLDLPELVGLCP</sequence>
<keyword evidence="4 11" id="KW-0808">Transferase</keyword>
<accession>A0ABZ0PEK8</accession>
<dbReference type="SUPFAM" id="SSF47384">
    <property type="entry name" value="Homodimeric domain of signal transducing histidine kinase"/>
    <property type="match status" value="1"/>
</dbReference>
<keyword evidence="5" id="KW-0418">Kinase</keyword>
<dbReference type="InterPro" id="IPR003594">
    <property type="entry name" value="HATPase_dom"/>
</dbReference>
<evidence type="ECO:0000256" key="5">
    <source>
        <dbReference type="ARBA" id="ARBA00022777"/>
    </source>
</evidence>
<keyword evidence="3 7" id="KW-0597">Phosphoprotein</keyword>
<dbReference type="SUPFAM" id="SSF50341">
    <property type="entry name" value="CheW-like"/>
    <property type="match status" value="1"/>
</dbReference>
<dbReference type="SMART" id="SM00260">
    <property type="entry name" value="CheW"/>
    <property type="match status" value="1"/>
</dbReference>
<dbReference type="PANTHER" id="PTHR43395:SF1">
    <property type="entry name" value="CHEMOTAXIS PROTEIN CHEA"/>
    <property type="match status" value="1"/>
</dbReference>
<feature type="modified residue" description="Phosphohistidine" evidence="7">
    <location>
        <position position="48"/>
    </location>
</feature>
<dbReference type="InterPro" id="IPR002545">
    <property type="entry name" value="CheW-lke_dom"/>
</dbReference>
<gene>
    <name evidence="11" type="ORF">R9Z33_16990</name>
</gene>
<dbReference type="PANTHER" id="PTHR43395">
    <property type="entry name" value="SENSOR HISTIDINE KINASE CHEA"/>
    <property type="match status" value="1"/>
</dbReference>
<dbReference type="InterPro" id="IPR037006">
    <property type="entry name" value="CheA-like_homodim_sf"/>
</dbReference>
<dbReference type="SMART" id="SM00073">
    <property type="entry name" value="HPT"/>
    <property type="match status" value="1"/>
</dbReference>
<dbReference type="CDD" id="cd00088">
    <property type="entry name" value="HPT"/>
    <property type="match status" value="1"/>
</dbReference>
<feature type="domain" description="Histidine kinase" evidence="8">
    <location>
        <begin position="379"/>
        <end position="594"/>
    </location>
</feature>
<evidence type="ECO:0000259" key="8">
    <source>
        <dbReference type="PROSITE" id="PS50109"/>
    </source>
</evidence>
<dbReference type="Pfam" id="PF02895">
    <property type="entry name" value="H-kinase_dim"/>
    <property type="match status" value="1"/>
</dbReference>
<dbReference type="Pfam" id="PF02518">
    <property type="entry name" value="HATPase_c"/>
    <property type="match status" value="1"/>
</dbReference>
<evidence type="ECO:0000259" key="9">
    <source>
        <dbReference type="PROSITE" id="PS50851"/>
    </source>
</evidence>
<evidence type="ECO:0000256" key="6">
    <source>
        <dbReference type="ARBA" id="ARBA00023012"/>
    </source>
</evidence>
<dbReference type="EC" id="2.7.13.3" evidence="2"/>
<proteinExistence type="predicted"/>
<dbReference type="Gene3D" id="1.10.287.560">
    <property type="entry name" value="Histidine kinase CheA-like, homodimeric domain"/>
    <property type="match status" value="1"/>
</dbReference>
<evidence type="ECO:0000256" key="7">
    <source>
        <dbReference type="PROSITE-ProRule" id="PRU00110"/>
    </source>
</evidence>
<dbReference type="PROSITE" id="PS50109">
    <property type="entry name" value="HIS_KIN"/>
    <property type="match status" value="1"/>
</dbReference>
<dbReference type="PROSITE" id="PS50851">
    <property type="entry name" value="CHEW"/>
    <property type="match status" value="1"/>
</dbReference>
<evidence type="ECO:0000256" key="1">
    <source>
        <dbReference type="ARBA" id="ARBA00000085"/>
    </source>
</evidence>
<protein>
    <recommendedName>
        <fullName evidence="2">histidine kinase</fullName>
        <ecNumber evidence="2">2.7.13.3</ecNumber>
    </recommendedName>
</protein>
<dbReference type="SUPFAM" id="SSF55874">
    <property type="entry name" value="ATPase domain of HSP90 chaperone/DNA topoisomerase II/histidine kinase"/>
    <property type="match status" value="1"/>
</dbReference>
<evidence type="ECO:0000313" key="11">
    <source>
        <dbReference type="EMBL" id="WPB83798.1"/>
    </source>
</evidence>
<dbReference type="InterPro" id="IPR036097">
    <property type="entry name" value="HisK_dim/P_sf"/>
</dbReference>
<dbReference type="Proteomes" id="UP001305521">
    <property type="component" value="Chromosome"/>
</dbReference>
<evidence type="ECO:0000256" key="2">
    <source>
        <dbReference type="ARBA" id="ARBA00012438"/>
    </source>
</evidence>
<dbReference type="InterPro" id="IPR004358">
    <property type="entry name" value="Sig_transdc_His_kin-like_C"/>
</dbReference>
<dbReference type="InterPro" id="IPR051315">
    <property type="entry name" value="Bact_Chemotaxis_CheA"/>
</dbReference>
<dbReference type="InterPro" id="IPR036890">
    <property type="entry name" value="HATPase_C_sf"/>
</dbReference>
<organism evidence="11 12">
    <name type="scientific">Sediminicoccus rosea</name>
    <dbReference type="NCBI Taxonomy" id="1225128"/>
    <lineage>
        <taxon>Bacteria</taxon>
        <taxon>Pseudomonadati</taxon>
        <taxon>Pseudomonadota</taxon>
        <taxon>Alphaproteobacteria</taxon>
        <taxon>Acetobacterales</taxon>
        <taxon>Roseomonadaceae</taxon>
        <taxon>Sediminicoccus</taxon>
    </lineage>
</organism>
<dbReference type="Gene3D" id="3.30.565.10">
    <property type="entry name" value="Histidine kinase-like ATPase, C-terminal domain"/>
    <property type="match status" value="1"/>
</dbReference>
<dbReference type="InterPro" id="IPR004105">
    <property type="entry name" value="CheA-like_dim"/>
</dbReference>
<dbReference type="SMART" id="SM00387">
    <property type="entry name" value="HATPase_c"/>
    <property type="match status" value="1"/>
</dbReference>
<dbReference type="GO" id="GO:0004673">
    <property type="term" value="F:protein histidine kinase activity"/>
    <property type="evidence" value="ECO:0007669"/>
    <property type="project" value="UniProtKB-EC"/>
</dbReference>
<reference evidence="11 12" key="1">
    <citation type="submission" date="2023-11" db="EMBL/GenBank/DDBJ databases">
        <title>Arctic aerobic anoxygenic photoheterotroph Sediminicoccus rosea KRV36 adapts its photosynthesis to long days of polar summer.</title>
        <authorList>
            <person name="Tomasch J."/>
            <person name="Kopejtka K."/>
            <person name="Bily T."/>
            <person name="Gardiner A.T."/>
            <person name="Gardian Z."/>
            <person name="Shivaramu S."/>
            <person name="Koblizek M."/>
            <person name="Engelhardt F."/>
            <person name="Kaftan D."/>
        </authorList>
    </citation>
    <scope>NUCLEOTIDE SEQUENCE [LARGE SCALE GENOMIC DNA]</scope>
    <source>
        <strain evidence="11 12">R-30</strain>
    </source>
</reference>
<feature type="domain" description="CheW-like" evidence="9">
    <location>
        <begin position="596"/>
        <end position="730"/>
    </location>
</feature>
<comment type="catalytic activity">
    <reaction evidence="1">
        <text>ATP + protein L-histidine = ADP + protein N-phospho-L-histidine.</text>
        <dbReference type="EC" id="2.7.13.3"/>
    </reaction>
</comment>
<dbReference type="Pfam" id="PF01584">
    <property type="entry name" value="CheW"/>
    <property type="match status" value="1"/>
</dbReference>
<dbReference type="SMART" id="SM01231">
    <property type="entry name" value="H-kinase_dim"/>
    <property type="match status" value="1"/>
</dbReference>
<dbReference type="InterPro" id="IPR036061">
    <property type="entry name" value="CheW-like_dom_sf"/>
</dbReference>
<dbReference type="PRINTS" id="PR00344">
    <property type="entry name" value="BCTRLSENSOR"/>
</dbReference>
<dbReference type="PROSITE" id="PS50894">
    <property type="entry name" value="HPT"/>
    <property type="match status" value="1"/>
</dbReference>